<dbReference type="InterPro" id="IPR000620">
    <property type="entry name" value="EamA_dom"/>
</dbReference>
<dbReference type="RefSeq" id="WP_013691321.1">
    <property type="nucleotide sequence ID" value="NC_015376.1"/>
</dbReference>
<dbReference type="InterPro" id="IPR037185">
    <property type="entry name" value="EmrE-like"/>
</dbReference>
<feature type="transmembrane region" description="Helical" evidence="1">
    <location>
        <begin position="159"/>
        <end position="181"/>
    </location>
</feature>
<evidence type="ECO:0000313" key="4">
    <source>
        <dbReference type="Proteomes" id="UP000008316"/>
    </source>
</evidence>
<keyword evidence="1" id="KW-1133">Transmembrane helix</keyword>
<dbReference type="InterPro" id="IPR052756">
    <property type="entry name" value="Alkyne_AA_exporter"/>
</dbReference>
<dbReference type="KEGG" id="bgd:bgla_2g25670"/>
<dbReference type="eggNOG" id="COG0697">
    <property type="taxonomic scope" value="Bacteria"/>
</dbReference>
<name>F2LQQ6_BURGS</name>
<keyword evidence="1" id="KW-0812">Transmembrane</keyword>
<organism evidence="3 4">
    <name type="scientific">Burkholderia gladioli (strain BSR3)</name>
    <dbReference type="NCBI Taxonomy" id="999541"/>
    <lineage>
        <taxon>Bacteria</taxon>
        <taxon>Pseudomonadati</taxon>
        <taxon>Pseudomonadota</taxon>
        <taxon>Betaproteobacteria</taxon>
        <taxon>Burkholderiales</taxon>
        <taxon>Burkholderiaceae</taxon>
        <taxon>Burkholderia</taxon>
    </lineage>
</organism>
<feature type="transmembrane region" description="Helical" evidence="1">
    <location>
        <begin position="281"/>
        <end position="300"/>
    </location>
</feature>
<dbReference type="EMBL" id="CP002600">
    <property type="protein sequence ID" value="AEA64995.1"/>
    <property type="molecule type" value="Genomic_DNA"/>
</dbReference>
<dbReference type="PANTHER" id="PTHR12715">
    <property type="entry name" value="TRANSPORTER, DRUG/METABOLITE EXPORTER FAMILY"/>
    <property type="match status" value="1"/>
</dbReference>
<dbReference type="AlphaFoldDB" id="F2LQQ6"/>
<feature type="domain" description="EamA" evidence="2">
    <location>
        <begin position="163"/>
        <end position="298"/>
    </location>
</feature>
<accession>F2LQQ6</accession>
<dbReference type="Gene3D" id="1.10.3730.20">
    <property type="match status" value="1"/>
</dbReference>
<dbReference type="SUPFAM" id="SSF103481">
    <property type="entry name" value="Multidrug resistance efflux transporter EmrE"/>
    <property type="match status" value="2"/>
</dbReference>
<keyword evidence="1" id="KW-0472">Membrane</keyword>
<feature type="transmembrane region" description="Helical" evidence="1">
    <location>
        <begin position="109"/>
        <end position="129"/>
    </location>
</feature>
<dbReference type="STRING" id="999541.bgla_2g25670"/>
<evidence type="ECO:0000256" key="1">
    <source>
        <dbReference type="SAM" id="Phobius"/>
    </source>
</evidence>
<dbReference type="HOGENOM" id="CLU_033863_4_1_4"/>
<feature type="domain" description="EamA" evidence="2">
    <location>
        <begin position="25"/>
        <end position="152"/>
    </location>
</feature>
<feature type="transmembrane region" description="Helical" evidence="1">
    <location>
        <begin position="257"/>
        <end position="275"/>
    </location>
</feature>
<feature type="transmembrane region" description="Helical" evidence="1">
    <location>
        <begin position="49"/>
        <end position="68"/>
    </location>
</feature>
<keyword evidence="4" id="KW-1185">Reference proteome</keyword>
<dbReference type="Pfam" id="PF00892">
    <property type="entry name" value="EamA"/>
    <property type="match status" value="2"/>
</dbReference>
<feature type="transmembrane region" description="Helical" evidence="1">
    <location>
        <begin position="188"/>
        <end position="210"/>
    </location>
</feature>
<dbReference type="Proteomes" id="UP000008316">
    <property type="component" value="Chromosome 2"/>
</dbReference>
<gene>
    <name evidence="3" type="ordered locus">bgla_2g25670</name>
</gene>
<feature type="transmembrane region" description="Helical" evidence="1">
    <location>
        <begin position="136"/>
        <end position="153"/>
    </location>
</feature>
<feature type="transmembrane region" description="Helical" evidence="1">
    <location>
        <begin position="222"/>
        <end position="245"/>
    </location>
</feature>
<proteinExistence type="predicted"/>
<evidence type="ECO:0000313" key="3">
    <source>
        <dbReference type="EMBL" id="AEA64995.1"/>
    </source>
</evidence>
<sequence>MSTIQSQSQSPSAGPRGTARAAGALAFTVLSWASAFPFIRIGLHELSPMQLAAARFATAAVLVLGWLAWRRPRRPTARDAMAFALSGLLGIAGYNALLNTAELSVAPGAAAFIMSTSPIVTAILSTLFLREKLNRWGWAGSLFSFAGIGLIASGQPGGLALGSGTTLILLAAAGSAVYFVLQRRLIPVYGPLACTAYTLLAGAVLLLPWLPGALRSLAAPGALHAALPAVLVLGIFPAALGYASWTFALSHFGPARATHFLYLVPAAAMGLSIFMTGEQPGLATLGGGSMAIAGVAAVALRGRSSR</sequence>
<protein>
    <recommendedName>
        <fullName evidence="2">EamA domain-containing protein</fullName>
    </recommendedName>
</protein>
<dbReference type="GO" id="GO:0016020">
    <property type="term" value="C:membrane"/>
    <property type="evidence" value="ECO:0007669"/>
    <property type="project" value="InterPro"/>
</dbReference>
<feature type="transmembrane region" description="Helical" evidence="1">
    <location>
        <begin position="21"/>
        <end position="43"/>
    </location>
</feature>
<evidence type="ECO:0000259" key="2">
    <source>
        <dbReference type="Pfam" id="PF00892"/>
    </source>
</evidence>
<reference evidence="3 4" key="1">
    <citation type="journal article" date="2011" name="J. Bacteriol.">
        <title>Complete genome sequence of Burkholderia gladioli BSR3.</title>
        <authorList>
            <person name="Seo Y.S."/>
            <person name="Lim J."/>
            <person name="Choi B.S."/>
            <person name="Kim H."/>
            <person name="Goo E."/>
            <person name="Lee B."/>
            <person name="Lim J.S."/>
            <person name="Choi I.Y."/>
            <person name="Moon J.S."/>
            <person name="Kim J."/>
            <person name="Hwang I."/>
        </authorList>
    </citation>
    <scope>NUCLEOTIDE SEQUENCE [LARGE SCALE GENOMIC DNA]</scope>
    <source>
        <strain evidence="3 4">BSR3</strain>
    </source>
</reference>
<feature type="transmembrane region" description="Helical" evidence="1">
    <location>
        <begin position="80"/>
        <end position="97"/>
    </location>
</feature>
<dbReference type="PANTHER" id="PTHR12715:SF4">
    <property type="entry name" value="EAMA DOMAIN-CONTAINING PROTEIN"/>
    <property type="match status" value="1"/>
</dbReference>